<evidence type="ECO:0000256" key="1">
    <source>
        <dbReference type="ARBA" id="ARBA00007625"/>
    </source>
</evidence>
<accession>A0A0G4NNT6</accession>
<keyword evidence="2" id="KW-0853">WD repeat</keyword>
<dbReference type="Proteomes" id="UP000045706">
    <property type="component" value="Unassembled WGS sequence"/>
</dbReference>
<dbReference type="SMART" id="SM00320">
    <property type="entry name" value="WD40"/>
    <property type="match status" value="4"/>
</dbReference>
<dbReference type="InterPro" id="IPR036322">
    <property type="entry name" value="WD40_repeat_dom_sf"/>
</dbReference>
<dbReference type="InterPro" id="IPR050505">
    <property type="entry name" value="WDR55/POC1"/>
</dbReference>
<proteinExistence type="inferred from homology"/>
<sequence>MLENLCTLPLTADVFTAALHPTKPLLSVGLSNGRVETFRLPAVAGSYDDADDSSDAGESKTKRAGPAETGKGMIESVWSTRRHKGSCRTLAYSYDGSSMFSAGTDGLVKHFSPEDGKVLSKTVIPNRKNGPDGPSTLHALNPQSLLLGCDSGAVYLIDIKDGVAAGQPHATHRPHEDYVSAVVALPPTKDSTSGVPKQWVSTGGTTLAASDWRRGLLSRSEDQEDELMCAAFVPGVGPRKNRNNGMVAVGSGSGVITLWDRGAWDDQQERIIVDNARGGGESLECMALVPAELGWGKKLIVGVADGTLRVVDIVKRKVDAEPGSVLRHDDLEGAVFVGFDCYNRLISAGGRTVKKLIVGVADGTLRVVDIVKRKVDAEPGSVLRHDDLEGAVFVGFDCYNRLISAGGRTVKVWQELAELQGGGSDGEDDDDDDDGDSDDDDTNENGKRGASSDEEDSDDSDAPKKKRGKRRKQTPKKQPDYSFPDL</sequence>
<evidence type="ECO:0000256" key="5">
    <source>
        <dbReference type="ARBA" id="ARBA00039514"/>
    </source>
</evidence>
<protein>
    <recommendedName>
        <fullName evidence="4">WD repeat-containing protein JIP5</fullName>
    </recommendedName>
    <alternativeName>
        <fullName evidence="5">WD repeat-containing protein jip5</fullName>
    </alternativeName>
</protein>
<reference evidence="8" key="1">
    <citation type="submission" date="2015-05" db="EMBL/GenBank/DDBJ databases">
        <authorList>
            <person name="Fogelqvist Johan"/>
        </authorList>
    </citation>
    <scope>NUCLEOTIDE SEQUENCE [LARGE SCALE GENOMIC DNA]</scope>
</reference>
<dbReference type="Gene3D" id="2.130.10.10">
    <property type="entry name" value="YVTN repeat-like/Quinoprotein amine dehydrogenase"/>
    <property type="match status" value="2"/>
</dbReference>
<keyword evidence="3" id="KW-0677">Repeat</keyword>
<feature type="compositionally biased region" description="Acidic residues" evidence="6">
    <location>
        <begin position="425"/>
        <end position="443"/>
    </location>
</feature>
<feature type="compositionally biased region" description="Basic residues" evidence="6">
    <location>
        <begin position="464"/>
        <end position="475"/>
    </location>
</feature>
<feature type="region of interest" description="Disordered" evidence="6">
    <location>
        <begin position="420"/>
        <end position="486"/>
    </location>
</feature>
<dbReference type="PANTHER" id="PTHR44019">
    <property type="entry name" value="WD REPEAT-CONTAINING PROTEIN 55"/>
    <property type="match status" value="1"/>
</dbReference>
<dbReference type="PANTHER" id="PTHR44019:SF20">
    <property type="entry name" value="WD REPEAT-CONTAINING PROTEIN 55"/>
    <property type="match status" value="1"/>
</dbReference>
<dbReference type="EMBL" id="CVQI01037272">
    <property type="protein sequence ID" value="CRK48084.1"/>
    <property type="molecule type" value="Genomic_DNA"/>
</dbReference>
<organism evidence="7 8">
    <name type="scientific">Verticillium longisporum</name>
    <name type="common">Verticillium dahliae var. longisporum</name>
    <dbReference type="NCBI Taxonomy" id="100787"/>
    <lineage>
        <taxon>Eukaryota</taxon>
        <taxon>Fungi</taxon>
        <taxon>Dikarya</taxon>
        <taxon>Ascomycota</taxon>
        <taxon>Pezizomycotina</taxon>
        <taxon>Sordariomycetes</taxon>
        <taxon>Hypocreomycetidae</taxon>
        <taxon>Glomerellales</taxon>
        <taxon>Plectosphaerellaceae</taxon>
        <taxon>Verticillium</taxon>
    </lineage>
</organism>
<gene>
    <name evidence="7" type="ORF">BN1723_001341</name>
</gene>
<comment type="similarity">
    <text evidence="1">Belongs to the WD repeat WDR55 family.</text>
</comment>
<dbReference type="SUPFAM" id="SSF50978">
    <property type="entry name" value="WD40 repeat-like"/>
    <property type="match status" value="1"/>
</dbReference>
<evidence type="ECO:0000256" key="3">
    <source>
        <dbReference type="ARBA" id="ARBA00022737"/>
    </source>
</evidence>
<dbReference type="InterPro" id="IPR015943">
    <property type="entry name" value="WD40/YVTN_repeat-like_dom_sf"/>
</dbReference>
<evidence type="ECO:0000313" key="8">
    <source>
        <dbReference type="Proteomes" id="UP000045706"/>
    </source>
</evidence>
<feature type="region of interest" description="Disordered" evidence="6">
    <location>
        <begin position="46"/>
        <end position="71"/>
    </location>
</feature>
<name>A0A0G4NNT6_VERLO</name>
<dbReference type="AlphaFoldDB" id="A0A0G4NNT6"/>
<evidence type="ECO:0000256" key="6">
    <source>
        <dbReference type="SAM" id="MobiDB-lite"/>
    </source>
</evidence>
<evidence type="ECO:0000313" key="7">
    <source>
        <dbReference type="EMBL" id="CRK48084.1"/>
    </source>
</evidence>
<evidence type="ECO:0000256" key="2">
    <source>
        <dbReference type="ARBA" id="ARBA00022574"/>
    </source>
</evidence>
<evidence type="ECO:0000256" key="4">
    <source>
        <dbReference type="ARBA" id="ARBA00039238"/>
    </source>
</evidence>
<dbReference type="InterPro" id="IPR001680">
    <property type="entry name" value="WD40_rpt"/>
</dbReference>